<evidence type="ECO:0000256" key="1">
    <source>
        <dbReference type="SAM" id="Coils"/>
    </source>
</evidence>
<reference evidence="2" key="1">
    <citation type="submission" date="2025-08" db="UniProtKB">
        <authorList>
            <consortium name="Ensembl"/>
        </authorList>
    </citation>
    <scope>IDENTIFICATION</scope>
</reference>
<accession>A0A3Q2DNR1</accession>
<keyword evidence="3" id="KW-1185">Reference proteome</keyword>
<dbReference type="PANTHER" id="PTHR18871">
    <property type="entry name" value="CENTROSOMAL PROTEIN OF 112 KDA"/>
    <property type="match status" value="1"/>
</dbReference>
<proteinExistence type="predicted"/>
<keyword evidence="1" id="KW-0175">Coiled coil</keyword>
<name>A0A3Q2DNR1_CYPVA</name>
<protein>
    <submittedName>
        <fullName evidence="2">Uncharacterized protein</fullName>
    </submittedName>
</protein>
<reference evidence="2" key="2">
    <citation type="submission" date="2025-09" db="UniProtKB">
        <authorList>
            <consortium name="Ensembl"/>
        </authorList>
    </citation>
    <scope>IDENTIFICATION</scope>
</reference>
<dbReference type="Ensembl" id="ENSCVAT00000012504.1">
    <property type="protein sequence ID" value="ENSCVAP00000021188.1"/>
    <property type="gene ID" value="ENSCVAG00000003036.1"/>
</dbReference>
<sequence length="169" mass="19673">MVCVSSSCKRKTGKLWTGLSVPQICHGLGLIAELQTSVCDSKEEAVRLQQAMEKQLKEVNARWDEERQTITQNAEQANKALLEKVENLQRQLHCAEKKLLSKELESEERVHQEYEEKIKGLMPADLRQELEDTITYLKAQVRNYLVKINKILHNSAESYNQQQMRRNHR</sequence>
<dbReference type="InterPro" id="IPR055310">
    <property type="entry name" value="CEP112"/>
</dbReference>
<feature type="coiled-coil region" evidence="1">
    <location>
        <begin position="42"/>
        <end position="117"/>
    </location>
</feature>
<organism evidence="2 3">
    <name type="scientific">Cyprinodon variegatus</name>
    <name type="common">Sheepshead minnow</name>
    <dbReference type="NCBI Taxonomy" id="28743"/>
    <lineage>
        <taxon>Eukaryota</taxon>
        <taxon>Metazoa</taxon>
        <taxon>Chordata</taxon>
        <taxon>Craniata</taxon>
        <taxon>Vertebrata</taxon>
        <taxon>Euteleostomi</taxon>
        <taxon>Actinopterygii</taxon>
        <taxon>Neopterygii</taxon>
        <taxon>Teleostei</taxon>
        <taxon>Neoteleostei</taxon>
        <taxon>Acanthomorphata</taxon>
        <taxon>Ovalentaria</taxon>
        <taxon>Atherinomorphae</taxon>
        <taxon>Cyprinodontiformes</taxon>
        <taxon>Cyprinodontidae</taxon>
        <taxon>Cyprinodon</taxon>
    </lineage>
</organism>
<dbReference type="GeneTree" id="ENSGT00940000166387"/>
<dbReference type="AlphaFoldDB" id="A0A3Q2DNR1"/>
<evidence type="ECO:0000313" key="2">
    <source>
        <dbReference type="Ensembl" id="ENSCVAP00000021188.1"/>
    </source>
</evidence>
<dbReference type="PANTHER" id="PTHR18871:SF2">
    <property type="entry name" value="CENTROSOMAL PROTEIN OF 112 KDA"/>
    <property type="match status" value="1"/>
</dbReference>
<dbReference type="Proteomes" id="UP000265020">
    <property type="component" value="Unassembled WGS sequence"/>
</dbReference>
<evidence type="ECO:0000313" key="3">
    <source>
        <dbReference type="Proteomes" id="UP000265020"/>
    </source>
</evidence>
<dbReference type="OMA" id="GMREENC"/>